<gene>
    <name evidence="2" type="ORF">OHC33_005533</name>
</gene>
<proteinExistence type="predicted"/>
<feature type="compositionally biased region" description="Basic and acidic residues" evidence="1">
    <location>
        <begin position="1"/>
        <end position="27"/>
    </location>
</feature>
<dbReference type="Proteomes" id="UP001316803">
    <property type="component" value="Unassembled WGS sequence"/>
</dbReference>
<sequence>MSLNEKTLRYKDSEFTDPKYGDEHEPLDFEPNYPPVNGRPDNKQYGQAEAVASDSDVNCVKEHLHFSCGSGNVVRKIRQKHIVEVGQKLEDFLDNAREQDDAFWSDEDEDDEDEDEYNAHGDHEDGDTSSDERSSSPLTEAELDDAIGFINKHSKFFEDASWGKQIHASSMKRVSRTYMLLSLDPRNVSLLQCSRQLHDEAAAMLYGHSRFIIGESASEGLLFLDALPGRYLSQITKIGIDRQALYADDEPTRQARTTYDDGPSFPCSLPLDTPFAAYLAFYMPALQEVSLAVPPGGHDDWFCGFAPLDLMRLLRLGKISKLEYMFTGEVAVSMLQSSDSSFECYQRMVGTLEEMQPELAGEEFLALRPRPANKGRSCQDESDPKVVAWDAELADWLRSDDRQTVWWRWGDRDLSLSGREDVQAVVEYTVKKQTT</sequence>
<accession>A0AAN8EE86</accession>
<evidence type="ECO:0000313" key="2">
    <source>
        <dbReference type="EMBL" id="KAK5953589.1"/>
    </source>
</evidence>
<keyword evidence="3" id="KW-1185">Reference proteome</keyword>
<comment type="caution">
    <text evidence="2">The sequence shown here is derived from an EMBL/GenBank/DDBJ whole genome shotgun (WGS) entry which is preliminary data.</text>
</comment>
<dbReference type="EMBL" id="JAKLMC020000011">
    <property type="protein sequence ID" value="KAK5953589.1"/>
    <property type="molecule type" value="Genomic_DNA"/>
</dbReference>
<name>A0AAN8EE86_9EURO</name>
<feature type="region of interest" description="Disordered" evidence="1">
    <location>
        <begin position="104"/>
        <end position="138"/>
    </location>
</feature>
<evidence type="ECO:0000313" key="3">
    <source>
        <dbReference type="Proteomes" id="UP001316803"/>
    </source>
</evidence>
<organism evidence="2 3">
    <name type="scientific">Knufia fluminis</name>
    <dbReference type="NCBI Taxonomy" id="191047"/>
    <lineage>
        <taxon>Eukaryota</taxon>
        <taxon>Fungi</taxon>
        <taxon>Dikarya</taxon>
        <taxon>Ascomycota</taxon>
        <taxon>Pezizomycotina</taxon>
        <taxon>Eurotiomycetes</taxon>
        <taxon>Chaetothyriomycetidae</taxon>
        <taxon>Chaetothyriales</taxon>
        <taxon>Trichomeriaceae</taxon>
        <taxon>Knufia</taxon>
    </lineage>
</organism>
<feature type="region of interest" description="Disordered" evidence="1">
    <location>
        <begin position="1"/>
        <end position="54"/>
    </location>
</feature>
<reference evidence="2 3" key="1">
    <citation type="submission" date="2022-12" db="EMBL/GenBank/DDBJ databases">
        <title>Genomic features and morphological characterization of a novel Knufia sp. strain isolated from spacecraft assembly facility.</title>
        <authorList>
            <person name="Teixeira M."/>
            <person name="Chander A.M."/>
            <person name="Stajich J.E."/>
            <person name="Venkateswaran K."/>
        </authorList>
    </citation>
    <scope>NUCLEOTIDE SEQUENCE [LARGE SCALE GENOMIC DNA]</scope>
    <source>
        <strain evidence="2 3">FJI-L2-BK-P2</strain>
    </source>
</reference>
<feature type="compositionally biased region" description="Acidic residues" evidence="1">
    <location>
        <begin position="104"/>
        <end position="116"/>
    </location>
</feature>
<dbReference type="AlphaFoldDB" id="A0AAN8EE86"/>
<protein>
    <submittedName>
        <fullName evidence="2">Uncharacterized protein</fullName>
    </submittedName>
</protein>
<evidence type="ECO:0000256" key="1">
    <source>
        <dbReference type="SAM" id="MobiDB-lite"/>
    </source>
</evidence>